<organism evidence="8 9">
    <name type="scientific">Candidatus Planktophila versatilis</name>
    <dbReference type="NCBI Taxonomy" id="1884905"/>
    <lineage>
        <taxon>Bacteria</taxon>
        <taxon>Bacillati</taxon>
        <taxon>Actinomycetota</taxon>
        <taxon>Actinomycetes</taxon>
        <taxon>Candidatus Nanopelagicales</taxon>
        <taxon>Candidatus Nanopelagicaceae</taxon>
        <taxon>Candidatus Planktophila</taxon>
    </lineage>
</organism>
<dbReference type="InterPro" id="IPR058245">
    <property type="entry name" value="NreC/VraR/RcsB-like_REC"/>
</dbReference>
<keyword evidence="1 5" id="KW-0597">Phosphoprotein</keyword>
<dbReference type="CDD" id="cd17535">
    <property type="entry name" value="REC_NarL-like"/>
    <property type="match status" value="1"/>
</dbReference>
<feature type="modified residue" description="4-aspartylphosphate" evidence="5">
    <location>
        <position position="56"/>
    </location>
</feature>
<feature type="domain" description="HTH luxR-type" evidence="6">
    <location>
        <begin position="138"/>
        <end position="203"/>
    </location>
</feature>
<dbReference type="AlphaFoldDB" id="A0AAD0E3U6"/>
<dbReference type="GO" id="GO:0006355">
    <property type="term" value="P:regulation of DNA-templated transcription"/>
    <property type="evidence" value="ECO:0007669"/>
    <property type="project" value="InterPro"/>
</dbReference>
<dbReference type="Gene3D" id="3.40.50.2300">
    <property type="match status" value="1"/>
</dbReference>
<dbReference type="SMART" id="SM00448">
    <property type="entry name" value="REC"/>
    <property type="match status" value="1"/>
</dbReference>
<dbReference type="PRINTS" id="PR00038">
    <property type="entry name" value="HTHLUXR"/>
</dbReference>
<dbReference type="EMBL" id="CP016778">
    <property type="protein sequence ID" value="ASY22703.1"/>
    <property type="molecule type" value="Genomic_DNA"/>
</dbReference>
<dbReference type="SUPFAM" id="SSF46894">
    <property type="entry name" value="C-terminal effector domain of the bipartite response regulators"/>
    <property type="match status" value="1"/>
</dbReference>
<gene>
    <name evidence="8" type="ORF">A1sIIB76_03900</name>
</gene>
<evidence type="ECO:0000256" key="1">
    <source>
        <dbReference type="ARBA" id="ARBA00022553"/>
    </source>
</evidence>
<dbReference type="RefSeq" id="WP_095697067.1">
    <property type="nucleotide sequence ID" value="NZ_CP016778.1"/>
</dbReference>
<dbReference type="SMART" id="SM00421">
    <property type="entry name" value="HTH_LUXR"/>
    <property type="match status" value="1"/>
</dbReference>
<dbReference type="Proteomes" id="UP000217194">
    <property type="component" value="Chromosome"/>
</dbReference>
<dbReference type="InterPro" id="IPR011006">
    <property type="entry name" value="CheY-like_superfamily"/>
</dbReference>
<evidence type="ECO:0000259" key="6">
    <source>
        <dbReference type="PROSITE" id="PS50043"/>
    </source>
</evidence>
<dbReference type="PROSITE" id="PS50043">
    <property type="entry name" value="HTH_LUXR_2"/>
    <property type="match status" value="1"/>
</dbReference>
<evidence type="ECO:0000256" key="4">
    <source>
        <dbReference type="ARBA" id="ARBA00023163"/>
    </source>
</evidence>
<dbReference type="GO" id="GO:0003677">
    <property type="term" value="F:DNA binding"/>
    <property type="evidence" value="ECO:0007669"/>
    <property type="project" value="UniProtKB-KW"/>
</dbReference>
<evidence type="ECO:0000256" key="2">
    <source>
        <dbReference type="ARBA" id="ARBA00023015"/>
    </source>
</evidence>
<dbReference type="PANTHER" id="PTHR43214:SF41">
    <property type="entry name" value="NITRATE_NITRITE RESPONSE REGULATOR PROTEIN NARP"/>
    <property type="match status" value="1"/>
</dbReference>
<dbReference type="InterPro" id="IPR001789">
    <property type="entry name" value="Sig_transdc_resp-reg_receiver"/>
</dbReference>
<dbReference type="SUPFAM" id="SSF52172">
    <property type="entry name" value="CheY-like"/>
    <property type="match status" value="1"/>
</dbReference>
<proteinExistence type="predicted"/>
<dbReference type="GO" id="GO:0000160">
    <property type="term" value="P:phosphorelay signal transduction system"/>
    <property type="evidence" value="ECO:0007669"/>
    <property type="project" value="InterPro"/>
</dbReference>
<dbReference type="CDD" id="cd06170">
    <property type="entry name" value="LuxR_C_like"/>
    <property type="match status" value="1"/>
</dbReference>
<feature type="domain" description="Response regulatory" evidence="7">
    <location>
        <begin position="6"/>
        <end position="121"/>
    </location>
</feature>
<dbReference type="InterPro" id="IPR016032">
    <property type="entry name" value="Sig_transdc_resp-reg_C-effctor"/>
</dbReference>
<evidence type="ECO:0000259" key="7">
    <source>
        <dbReference type="PROSITE" id="PS50110"/>
    </source>
</evidence>
<keyword evidence="2" id="KW-0805">Transcription regulation</keyword>
<dbReference type="InterPro" id="IPR039420">
    <property type="entry name" value="WalR-like"/>
</dbReference>
<dbReference type="PROSITE" id="PS50110">
    <property type="entry name" value="RESPONSE_REGULATORY"/>
    <property type="match status" value="1"/>
</dbReference>
<evidence type="ECO:0000313" key="9">
    <source>
        <dbReference type="Proteomes" id="UP000217194"/>
    </source>
</evidence>
<dbReference type="Pfam" id="PF00072">
    <property type="entry name" value="Response_reg"/>
    <property type="match status" value="1"/>
</dbReference>
<protein>
    <submittedName>
        <fullName evidence="8">Two-component system response regulator</fullName>
    </submittedName>
</protein>
<evidence type="ECO:0000313" key="8">
    <source>
        <dbReference type="EMBL" id="ASY22703.1"/>
    </source>
</evidence>
<dbReference type="Pfam" id="PF00196">
    <property type="entry name" value="GerE"/>
    <property type="match status" value="1"/>
</dbReference>
<keyword evidence="4" id="KW-0804">Transcription</keyword>
<evidence type="ECO:0000256" key="5">
    <source>
        <dbReference type="PROSITE-ProRule" id="PRU00169"/>
    </source>
</evidence>
<keyword evidence="3" id="KW-0238">DNA-binding</keyword>
<reference evidence="8 9" key="1">
    <citation type="submission" date="2016-07" db="EMBL/GenBank/DDBJ databases">
        <title>High microdiversification within the ubiquitous acI lineage of Actinobacteria.</title>
        <authorList>
            <person name="Neuenschwander S.M."/>
            <person name="Salcher M."/>
            <person name="Ghai R."/>
            <person name="Pernthaler J."/>
        </authorList>
    </citation>
    <scope>NUCLEOTIDE SEQUENCE [LARGE SCALE GENOMIC DNA]</scope>
    <source>
        <strain evidence="8">MMS-IIB-76</strain>
    </source>
</reference>
<sequence length="205" mass="22502">MSTSIRVLVIDDHGIVRAGICAALERREDFTIFQAASKSEAFAQMAKVNPDVIVVDINLPDGSGLEIVSWARSISQTIAIIVLTLNEHDDFLIAAMKAGASSYLNKSAPLLEILAAIDHSLVAPLTFSSRETVKTVERKRDRFDLSQRELQILTQLHKAAPVAELASSLFITEATLKTHLSNIYRKLNVHSRLQAIEKARVSGLT</sequence>
<dbReference type="InterPro" id="IPR000792">
    <property type="entry name" value="Tscrpt_reg_LuxR_C"/>
</dbReference>
<accession>A0AAD0E3U6</accession>
<name>A0AAD0E3U6_9ACTN</name>
<evidence type="ECO:0000256" key="3">
    <source>
        <dbReference type="ARBA" id="ARBA00023125"/>
    </source>
</evidence>
<dbReference type="PANTHER" id="PTHR43214">
    <property type="entry name" value="TWO-COMPONENT RESPONSE REGULATOR"/>
    <property type="match status" value="1"/>
</dbReference>